<evidence type="ECO:0000313" key="3">
    <source>
        <dbReference type="EMBL" id="KAK6971549.1"/>
    </source>
</evidence>
<feature type="compositionally biased region" description="Polar residues" evidence="1">
    <location>
        <begin position="13"/>
        <end position="26"/>
    </location>
</feature>
<feature type="transmembrane region" description="Helical" evidence="2">
    <location>
        <begin position="46"/>
        <end position="64"/>
    </location>
</feature>
<dbReference type="EMBL" id="JAWWNJ010000209">
    <property type="protein sequence ID" value="KAK6971549.1"/>
    <property type="molecule type" value="Genomic_DNA"/>
</dbReference>
<dbReference type="Proteomes" id="UP001362999">
    <property type="component" value="Unassembled WGS sequence"/>
</dbReference>
<keyword evidence="2" id="KW-0812">Transmembrane</keyword>
<dbReference type="AlphaFoldDB" id="A0AAV9Z585"/>
<comment type="caution">
    <text evidence="3">The sequence shown here is derived from an EMBL/GenBank/DDBJ whole genome shotgun (WGS) entry which is preliminary data.</text>
</comment>
<proteinExistence type="predicted"/>
<keyword evidence="4" id="KW-1185">Reference proteome</keyword>
<name>A0AAV9Z585_9AGAR</name>
<sequence length="112" mass="12179">MSDASKPRAALPASSQVVTATSVQIRSGSDSADVSSPPPPTSLPPHFYLSTLSDFLAFISHWLLMRVRRANKRLFTGAFFSCNDASVQSLAETKYGSFAVILRIWRVLSNSS</sequence>
<protein>
    <submittedName>
        <fullName evidence="3">Uncharacterized protein</fullName>
    </submittedName>
</protein>
<accession>A0AAV9Z585</accession>
<feature type="region of interest" description="Disordered" evidence="1">
    <location>
        <begin position="1"/>
        <end position="40"/>
    </location>
</feature>
<evidence type="ECO:0000256" key="2">
    <source>
        <dbReference type="SAM" id="Phobius"/>
    </source>
</evidence>
<gene>
    <name evidence="3" type="ORF">R3P38DRAFT_2813691</name>
</gene>
<keyword evidence="2" id="KW-1133">Transmembrane helix</keyword>
<reference evidence="3 4" key="1">
    <citation type="journal article" date="2024" name="J Genomics">
        <title>Draft genome sequencing and assembly of Favolaschia claudopus CIRM-BRFM 2984 isolated from oak limbs.</title>
        <authorList>
            <person name="Navarro D."/>
            <person name="Drula E."/>
            <person name="Chaduli D."/>
            <person name="Cazenave R."/>
            <person name="Ahrendt S."/>
            <person name="Wang J."/>
            <person name="Lipzen A."/>
            <person name="Daum C."/>
            <person name="Barry K."/>
            <person name="Grigoriev I.V."/>
            <person name="Favel A."/>
            <person name="Rosso M.N."/>
            <person name="Martin F."/>
        </authorList>
    </citation>
    <scope>NUCLEOTIDE SEQUENCE [LARGE SCALE GENOMIC DNA]</scope>
    <source>
        <strain evidence="3 4">CIRM-BRFM 2984</strain>
    </source>
</reference>
<evidence type="ECO:0000313" key="4">
    <source>
        <dbReference type="Proteomes" id="UP001362999"/>
    </source>
</evidence>
<organism evidence="3 4">
    <name type="scientific">Favolaschia claudopus</name>
    <dbReference type="NCBI Taxonomy" id="2862362"/>
    <lineage>
        <taxon>Eukaryota</taxon>
        <taxon>Fungi</taxon>
        <taxon>Dikarya</taxon>
        <taxon>Basidiomycota</taxon>
        <taxon>Agaricomycotina</taxon>
        <taxon>Agaricomycetes</taxon>
        <taxon>Agaricomycetidae</taxon>
        <taxon>Agaricales</taxon>
        <taxon>Marasmiineae</taxon>
        <taxon>Mycenaceae</taxon>
        <taxon>Favolaschia</taxon>
    </lineage>
</organism>
<evidence type="ECO:0000256" key="1">
    <source>
        <dbReference type="SAM" id="MobiDB-lite"/>
    </source>
</evidence>
<keyword evidence="2" id="KW-0472">Membrane</keyword>